<keyword evidence="2" id="KW-1133">Transmembrane helix</keyword>
<accession>A0A2H0YSQ3</accession>
<feature type="domain" description="DUF8128" evidence="3">
    <location>
        <begin position="63"/>
        <end position="421"/>
    </location>
</feature>
<keyword evidence="2" id="KW-0812">Transmembrane</keyword>
<reference evidence="5" key="1">
    <citation type="submission" date="2017-09" db="EMBL/GenBank/DDBJ databases">
        <title>Depth-based differentiation of microbial function through sediment-hosted aquifers and enrichment of novel symbionts in the deep terrestrial subsurface.</title>
        <authorList>
            <person name="Probst A.J."/>
            <person name="Ladd B."/>
            <person name="Jarett J.K."/>
            <person name="Geller-Mcgrath D.E."/>
            <person name="Sieber C.M.K."/>
            <person name="Emerson J.B."/>
            <person name="Anantharaman K."/>
            <person name="Thomas B.C."/>
            <person name="Malmstrom R."/>
            <person name="Stieglmeier M."/>
            <person name="Klingl A."/>
            <person name="Woyke T."/>
            <person name="Ryan C.M."/>
            <person name="Banfield J.F."/>
        </authorList>
    </citation>
    <scope>NUCLEOTIDE SEQUENCE [LARGE SCALE GENOMIC DNA]</scope>
</reference>
<name>A0A2H0YSQ3_9BACT</name>
<evidence type="ECO:0000259" key="3">
    <source>
        <dbReference type="Pfam" id="PF26449"/>
    </source>
</evidence>
<dbReference type="Proteomes" id="UP000228711">
    <property type="component" value="Unassembled WGS sequence"/>
</dbReference>
<gene>
    <name evidence="4" type="ORF">COT25_02605</name>
</gene>
<evidence type="ECO:0000256" key="2">
    <source>
        <dbReference type="SAM" id="Phobius"/>
    </source>
</evidence>
<dbReference type="Pfam" id="PF26449">
    <property type="entry name" value="DUF8128"/>
    <property type="match status" value="1"/>
</dbReference>
<proteinExistence type="predicted"/>
<evidence type="ECO:0000313" key="5">
    <source>
        <dbReference type="Proteomes" id="UP000228711"/>
    </source>
</evidence>
<comment type="caution">
    <text evidence="4">The sequence shown here is derived from an EMBL/GenBank/DDBJ whole genome shotgun (WGS) entry which is preliminary data.</text>
</comment>
<protein>
    <recommendedName>
        <fullName evidence="3">DUF8128 domain-containing protein</fullName>
    </recommendedName>
</protein>
<sequence length="467" mass="53270">MLDFSFIVEVNNPFTAMVILFQAGGWVAFAMLGLWMVKQSWLNWRQSIWEKSIQYVLLAVDIPKENEQTPKALEYFFDHLTGFDKNPTLQEKYIEGFMPTRVTLELVSIGGYVQFLIHTPVKFRDLVEAALYAEYPDAELTEVEDYINGVPKPDDFATSHPAKGWKFWGSEIAFYRPNPYPIRTYVEFEHMLTRELKDPMASILEMLGRMGPDEQVWIQWVMQTAPRDWQEESKQLVKKLIGENTNKKSGAFFLDIPQQVLQGSVESITASVIDPMDFTTHDSVDSNTQKNRLMQMTPGEIGIVQAIERKAAKAAFKVRGRMCYFAKEHAFSKARGVSGVYGALKQFNTNHMNGFAPPPKSKTEAWYVLANYRTRQRMRMLLAGYRSRSNWAGHKSMILNTEELASIWHFPDLSVKAQLVQKTMSKKSSPPTSTPFEGSFQTVQPIDASQEKTAGRKSSAPENLPLT</sequence>
<feature type="transmembrane region" description="Helical" evidence="2">
    <location>
        <begin position="14"/>
        <end position="37"/>
    </location>
</feature>
<keyword evidence="2" id="KW-0472">Membrane</keyword>
<evidence type="ECO:0000313" key="4">
    <source>
        <dbReference type="EMBL" id="PIS41525.1"/>
    </source>
</evidence>
<dbReference type="InterPro" id="IPR058441">
    <property type="entry name" value="DUF8128"/>
</dbReference>
<dbReference type="EMBL" id="PEXV01000088">
    <property type="protein sequence ID" value="PIS41525.1"/>
    <property type="molecule type" value="Genomic_DNA"/>
</dbReference>
<evidence type="ECO:0000256" key="1">
    <source>
        <dbReference type="SAM" id="MobiDB-lite"/>
    </source>
</evidence>
<feature type="compositionally biased region" description="Low complexity" evidence="1">
    <location>
        <begin position="424"/>
        <end position="435"/>
    </location>
</feature>
<feature type="region of interest" description="Disordered" evidence="1">
    <location>
        <begin position="424"/>
        <end position="467"/>
    </location>
</feature>
<dbReference type="AlphaFoldDB" id="A0A2H0YSQ3"/>
<organism evidence="4 5">
    <name type="scientific">Candidatus Kerfeldbacteria bacterium CG08_land_8_20_14_0_20_42_7</name>
    <dbReference type="NCBI Taxonomy" id="2014245"/>
    <lineage>
        <taxon>Bacteria</taxon>
        <taxon>Candidatus Kerfeldiibacteriota</taxon>
    </lineage>
</organism>